<protein>
    <submittedName>
        <fullName evidence="1">Uncharacterized protein</fullName>
    </submittedName>
</protein>
<evidence type="ECO:0000313" key="1">
    <source>
        <dbReference type="EMBL" id="KAK3239447.1"/>
    </source>
</evidence>
<keyword evidence="2" id="KW-1185">Reference proteome</keyword>
<reference evidence="1 2" key="1">
    <citation type="journal article" date="2015" name="Genome Biol. Evol.">
        <title>Comparative Genomics of a Bacterivorous Green Alga Reveals Evolutionary Causalities and Consequences of Phago-Mixotrophic Mode of Nutrition.</title>
        <authorList>
            <person name="Burns J.A."/>
            <person name="Paasch A."/>
            <person name="Narechania A."/>
            <person name="Kim E."/>
        </authorList>
    </citation>
    <scope>NUCLEOTIDE SEQUENCE [LARGE SCALE GENOMIC DNA]</scope>
    <source>
        <strain evidence="1 2">PLY_AMNH</strain>
    </source>
</reference>
<comment type="caution">
    <text evidence="1">The sequence shown here is derived from an EMBL/GenBank/DDBJ whole genome shotgun (WGS) entry which is preliminary data.</text>
</comment>
<organism evidence="1 2">
    <name type="scientific">Cymbomonas tetramitiformis</name>
    <dbReference type="NCBI Taxonomy" id="36881"/>
    <lineage>
        <taxon>Eukaryota</taxon>
        <taxon>Viridiplantae</taxon>
        <taxon>Chlorophyta</taxon>
        <taxon>Pyramimonadophyceae</taxon>
        <taxon>Pyramimonadales</taxon>
        <taxon>Pyramimonadaceae</taxon>
        <taxon>Cymbomonas</taxon>
    </lineage>
</organism>
<name>A0AAE0BMV8_9CHLO</name>
<accession>A0AAE0BMV8</accession>
<dbReference type="AlphaFoldDB" id="A0AAE0BMV8"/>
<dbReference type="Proteomes" id="UP001190700">
    <property type="component" value="Unassembled WGS sequence"/>
</dbReference>
<evidence type="ECO:0000313" key="2">
    <source>
        <dbReference type="Proteomes" id="UP001190700"/>
    </source>
</evidence>
<proteinExistence type="predicted"/>
<dbReference type="EMBL" id="LGRX02033911">
    <property type="protein sequence ID" value="KAK3239447.1"/>
    <property type="molecule type" value="Genomic_DNA"/>
</dbReference>
<gene>
    <name evidence="1" type="ORF">CYMTET_50631</name>
</gene>
<sequence length="143" mass="15849">MSISSHATPPHGANARIRLDTFFSRDVGARYRPTPTTPSAVLATGDRTRANGVLRHSTWDDVVKRVSKDSTGTKDSTFSGSEKNRNVLWTSILKTVQQEFETKQSGNDALFDLADATKEANPHLQWNSFFDFDVIDHPPLTSS</sequence>